<dbReference type="SUPFAM" id="SSF51735">
    <property type="entry name" value="NAD(P)-binding Rossmann-fold domains"/>
    <property type="match status" value="1"/>
</dbReference>
<comment type="caution">
    <text evidence="4">The sequence shown here is derived from an EMBL/GenBank/DDBJ whole genome shotgun (WGS) entry which is preliminary data.</text>
</comment>
<gene>
    <name evidence="4" type="ORF">ACFFIA_40915</name>
</gene>
<dbReference type="Pfam" id="PF13561">
    <property type="entry name" value="adh_short_C2"/>
    <property type="match status" value="1"/>
</dbReference>
<dbReference type="PRINTS" id="PR00081">
    <property type="entry name" value="GDHRDH"/>
</dbReference>
<evidence type="ECO:0000256" key="1">
    <source>
        <dbReference type="ARBA" id="ARBA00006484"/>
    </source>
</evidence>
<name>A0ABV6MGX8_9ACTN</name>
<dbReference type="EMBL" id="JBHLUH010000094">
    <property type="protein sequence ID" value="MFC0533981.1"/>
    <property type="molecule type" value="Genomic_DNA"/>
</dbReference>
<accession>A0ABV6MGX8</accession>
<dbReference type="NCBIfam" id="NF009467">
    <property type="entry name" value="PRK12826.1-3"/>
    <property type="match status" value="1"/>
</dbReference>
<dbReference type="InterPro" id="IPR036291">
    <property type="entry name" value="NAD(P)-bd_dom_sf"/>
</dbReference>
<comment type="similarity">
    <text evidence="1">Belongs to the short-chain dehydrogenases/reductases (SDR) family.</text>
</comment>
<evidence type="ECO:0000313" key="5">
    <source>
        <dbReference type="Proteomes" id="UP001589867"/>
    </source>
</evidence>
<dbReference type="InterPro" id="IPR002347">
    <property type="entry name" value="SDR_fam"/>
</dbReference>
<dbReference type="Gene3D" id="3.40.50.720">
    <property type="entry name" value="NAD(P)-binding Rossmann-like Domain"/>
    <property type="match status" value="1"/>
</dbReference>
<organism evidence="4 5">
    <name type="scientific">Phytohabitans kaempferiae</name>
    <dbReference type="NCBI Taxonomy" id="1620943"/>
    <lineage>
        <taxon>Bacteria</taxon>
        <taxon>Bacillati</taxon>
        <taxon>Actinomycetota</taxon>
        <taxon>Actinomycetes</taxon>
        <taxon>Micromonosporales</taxon>
        <taxon>Micromonosporaceae</taxon>
    </lineage>
</organism>
<reference evidence="4 5" key="1">
    <citation type="submission" date="2024-09" db="EMBL/GenBank/DDBJ databases">
        <authorList>
            <person name="Sun Q."/>
            <person name="Mori K."/>
        </authorList>
    </citation>
    <scope>NUCLEOTIDE SEQUENCE [LARGE SCALE GENOMIC DNA]</scope>
    <source>
        <strain evidence="4 5">TBRC 3947</strain>
    </source>
</reference>
<dbReference type="CDD" id="cd05233">
    <property type="entry name" value="SDR_c"/>
    <property type="match status" value="1"/>
</dbReference>
<dbReference type="InterPro" id="IPR023985">
    <property type="entry name" value="SDR_subfam_1"/>
</dbReference>
<dbReference type="InterPro" id="IPR020904">
    <property type="entry name" value="Sc_DH/Rdtase_CS"/>
</dbReference>
<sequence>MKQLDGKVALITGAARGQGRAHAVHLARAGAAIIALDVGQQDAVTSVPYPLGSSSDLEETSRLVRKAGGEIIHAVADVRDVSALEHAVRHGISSFGRLDIVVANAGISSPASCLGMSEDTWQEMIDVNLTGVWKTLKVTVPHIIDGRRGGSIVIVSSGAAEGTFEHLAHYSVAKAGLLPLMRILAKELAPHNIRVNSLHTATVATPMVFNDATYRAASPHLPSATREDFEERVRATTLLPIGAIEPDDVANAVLYLVGDSGRCVTGTKHYVDAGAALRG</sequence>
<dbReference type="Proteomes" id="UP001589867">
    <property type="component" value="Unassembled WGS sequence"/>
</dbReference>
<evidence type="ECO:0000313" key="4">
    <source>
        <dbReference type="EMBL" id="MFC0533981.1"/>
    </source>
</evidence>
<dbReference type="NCBIfam" id="TIGR03971">
    <property type="entry name" value="SDR_subfam_1"/>
    <property type="match status" value="1"/>
</dbReference>
<dbReference type="PANTHER" id="PTHR42760">
    <property type="entry name" value="SHORT-CHAIN DEHYDROGENASES/REDUCTASES FAMILY MEMBER"/>
    <property type="match status" value="1"/>
</dbReference>
<keyword evidence="2" id="KW-0560">Oxidoreductase</keyword>
<protein>
    <submittedName>
        <fullName evidence="4">Mycofactocin-coupled SDR family oxidoreductase</fullName>
    </submittedName>
</protein>
<keyword evidence="3" id="KW-0520">NAD</keyword>
<keyword evidence="5" id="KW-1185">Reference proteome</keyword>
<proteinExistence type="inferred from homology"/>
<dbReference type="PANTHER" id="PTHR42760:SF133">
    <property type="entry name" value="3-OXOACYL-[ACYL-CARRIER-PROTEIN] REDUCTASE"/>
    <property type="match status" value="1"/>
</dbReference>
<dbReference type="PROSITE" id="PS00061">
    <property type="entry name" value="ADH_SHORT"/>
    <property type="match status" value="1"/>
</dbReference>
<evidence type="ECO:0000256" key="3">
    <source>
        <dbReference type="ARBA" id="ARBA00023027"/>
    </source>
</evidence>
<dbReference type="RefSeq" id="WP_377262268.1">
    <property type="nucleotide sequence ID" value="NZ_JBHLUH010000094.1"/>
</dbReference>
<dbReference type="PRINTS" id="PR00080">
    <property type="entry name" value="SDRFAMILY"/>
</dbReference>
<evidence type="ECO:0000256" key="2">
    <source>
        <dbReference type="ARBA" id="ARBA00023002"/>
    </source>
</evidence>